<feature type="signal peptide" evidence="9">
    <location>
        <begin position="1"/>
        <end position="26"/>
    </location>
</feature>
<feature type="chain" id="PRO_5042015358" description="monoamine oxidase" evidence="9">
    <location>
        <begin position="27"/>
        <end position="854"/>
    </location>
</feature>
<sequence length="854" mass="92625">MSLRHAAARLSALLLLLALASGPAAAAGREEKVDVVIVGAGVSGLMAARTLEGAGHKVVVLEAQDRVGGRLQRAKLGSGDRTAWVDLGGQWMGTNHSRLQALVKELGIKSFDVPTGGKDTFLYDGRRTLHNYAWPSVPYNASQLERPWPEVNFTMEERDDVVEASQRTAKTAMGAWWVQVMCENWGGLGAFEPGAASMLHLAWSQKVSPQRQTPEAYLFDGAAGQLPIKLASQLSSRVRTGDPVDWIKQDDGGVTAVTAAGRRYRGKAAILAMPPHQTGRVRYSPPMPGIRDQLTQRSPMGAIIKVLVAYSTPWWRAKQLSGLAIGNLKTIELVADSTNPSPGSAAVLATFITGPRATRLGQASPESRKQAVLDDLAELLGEEARQPIDYREGNWPDNPWIGGAYTTFYTPGTWTQFGEALRRPVGRVFWAGTEMSTVWPGYIDGAIRAGEKAAQDASELLYSITLVCKRFRRLFYEQPGPWRRFEVELIRSPKPDAYPAAKLAVLRQVAAPHVQEFVVCGDYGERSWDRPPASFLRLLPSSLVALEVRLDGAMPPAAAQLLHRLPDLRSLCLQGYTLPKDLPEALQCLTQLEQLEIGVEECFDPDRVMAAIAQLGSLTQLLVFTEGSAHLRPPAPAAFPRLEAFKFYSVCQWTPAKLAGVLFGSCFLGPAQFGGKPLTCFALSGVEDCESLAAFLDAAVPPSANLQALSLSSVELSAAALQGCTRLNALQLLELSACNFDEATAAALLASTPRLTSLHLAGTLRSELPGSAALLSQPLPELHTLRLSEYRHSLPSQLAQLTNLRRLVSASSGQRRKLIGGLRESRKALEERLPGVRVEPPPDSDSDDEYSSEE</sequence>
<comment type="caution">
    <text evidence="11">The sequence shown here is derived from an EMBL/GenBank/DDBJ whole genome shotgun (WGS) entry which is preliminary data.</text>
</comment>
<dbReference type="InterPro" id="IPR002937">
    <property type="entry name" value="Amino_oxidase"/>
</dbReference>
<dbReference type="InterPro" id="IPR001613">
    <property type="entry name" value="Flavin_amine_oxidase"/>
</dbReference>
<comment type="subcellular location">
    <subcellularLocation>
        <location evidence="2">Cytoplasm</location>
        <location evidence="2">Cytoskeleton</location>
        <location evidence="2">Cilium axoneme</location>
    </subcellularLocation>
</comment>
<evidence type="ECO:0000256" key="9">
    <source>
        <dbReference type="SAM" id="SignalP"/>
    </source>
</evidence>
<dbReference type="EC" id="1.4.3.4" evidence="4"/>
<evidence type="ECO:0000259" key="10">
    <source>
        <dbReference type="Pfam" id="PF01593"/>
    </source>
</evidence>
<dbReference type="SUPFAM" id="SSF54373">
    <property type="entry name" value="FAD-linked reductases, C-terminal domain"/>
    <property type="match status" value="1"/>
</dbReference>
<dbReference type="AlphaFoldDB" id="A0AAD5H5X5"/>
<comment type="catalytic activity">
    <reaction evidence="6">
        <text>a secondary aliphatic amine + O2 + H2O = a primary amine + an aldehyde + H2O2</text>
        <dbReference type="Rhea" id="RHEA:26414"/>
        <dbReference type="ChEBI" id="CHEBI:15377"/>
        <dbReference type="ChEBI" id="CHEBI:15379"/>
        <dbReference type="ChEBI" id="CHEBI:16240"/>
        <dbReference type="ChEBI" id="CHEBI:17478"/>
        <dbReference type="ChEBI" id="CHEBI:58855"/>
        <dbReference type="ChEBI" id="CHEBI:65296"/>
        <dbReference type="EC" id="1.4.3.4"/>
    </reaction>
</comment>
<keyword evidence="9" id="KW-0732">Signal</keyword>
<dbReference type="PRINTS" id="PR00757">
    <property type="entry name" value="AMINEOXDASEF"/>
</dbReference>
<evidence type="ECO:0000313" key="11">
    <source>
        <dbReference type="EMBL" id="KAI7845494.1"/>
    </source>
</evidence>
<evidence type="ECO:0000256" key="6">
    <source>
        <dbReference type="ARBA" id="ARBA00048448"/>
    </source>
</evidence>
<protein>
    <recommendedName>
        <fullName evidence="4">monoamine oxidase</fullName>
        <ecNumber evidence="4">1.4.3.4</ecNumber>
    </recommendedName>
</protein>
<evidence type="ECO:0000256" key="8">
    <source>
        <dbReference type="SAM" id="MobiDB-lite"/>
    </source>
</evidence>
<evidence type="ECO:0000256" key="1">
    <source>
        <dbReference type="ARBA" id="ARBA00001974"/>
    </source>
</evidence>
<dbReference type="SUPFAM" id="SSF52047">
    <property type="entry name" value="RNI-like"/>
    <property type="match status" value="1"/>
</dbReference>
<evidence type="ECO:0000313" key="12">
    <source>
        <dbReference type="Proteomes" id="UP001205105"/>
    </source>
</evidence>
<proteinExistence type="inferred from homology"/>
<feature type="binding site" evidence="7">
    <location>
        <position position="351"/>
    </location>
    <ligand>
        <name>substrate</name>
    </ligand>
</feature>
<dbReference type="PANTHER" id="PTHR43563:SF1">
    <property type="entry name" value="AMINE OXIDASE [FLAVIN-CONTAINING] B"/>
    <property type="match status" value="1"/>
</dbReference>
<dbReference type="InterPro" id="IPR032675">
    <property type="entry name" value="LRR_dom_sf"/>
</dbReference>
<feature type="binding site" evidence="7">
    <location>
        <begin position="62"/>
        <end position="63"/>
    </location>
    <ligand>
        <name>FAD</name>
        <dbReference type="ChEBI" id="CHEBI:57692"/>
    </ligand>
</feature>
<keyword evidence="12" id="KW-1185">Reference proteome</keyword>
<comment type="cofactor">
    <cofactor evidence="1">
        <name>FAD</name>
        <dbReference type="ChEBI" id="CHEBI:57692"/>
    </cofactor>
</comment>
<evidence type="ECO:0000256" key="3">
    <source>
        <dbReference type="ARBA" id="ARBA00005995"/>
    </source>
</evidence>
<dbReference type="Pfam" id="PF01593">
    <property type="entry name" value="Amino_oxidase"/>
    <property type="match status" value="1"/>
</dbReference>
<gene>
    <name evidence="11" type="ORF">COHA_001040</name>
</gene>
<evidence type="ECO:0000256" key="5">
    <source>
        <dbReference type="ARBA" id="ARBA00023002"/>
    </source>
</evidence>
<dbReference type="InterPro" id="IPR036188">
    <property type="entry name" value="FAD/NAD-bd_sf"/>
</dbReference>
<name>A0AAD5H5X5_9CHLO</name>
<dbReference type="PANTHER" id="PTHR43563">
    <property type="entry name" value="AMINE OXIDASE"/>
    <property type="match status" value="1"/>
</dbReference>
<dbReference type="EMBL" id="JADXDR010000017">
    <property type="protein sequence ID" value="KAI7845494.1"/>
    <property type="molecule type" value="Genomic_DNA"/>
</dbReference>
<organism evidence="11 12">
    <name type="scientific">Chlorella ohadii</name>
    <dbReference type="NCBI Taxonomy" id="2649997"/>
    <lineage>
        <taxon>Eukaryota</taxon>
        <taxon>Viridiplantae</taxon>
        <taxon>Chlorophyta</taxon>
        <taxon>core chlorophytes</taxon>
        <taxon>Trebouxiophyceae</taxon>
        <taxon>Chlorellales</taxon>
        <taxon>Chlorellaceae</taxon>
        <taxon>Chlorella clade</taxon>
        <taxon>Chlorella</taxon>
    </lineage>
</organism>
<dbReference type="SUPFAM" id="SSF51905">
    <property type="entry name" value="FAD/NAD(P)-binding domain"/>
    <property type="match status" value="1"/>
</dbReference>
<accession>A0AAD5H5X5</accession>
<feature type="domain" description="Amine oxidase" evidence="10">
    <location>
        <begin position="42"/>
        <end position="456"/>
    </location>
</feature>
<dbReference type="Proteomes" id="UP001205105">
    <property type="component" value="Unassembled WGS sequence"/>
</dbReference>
<evidence type="ECO:0000256" key="7">
    <source>
        <dbReference type="PIRSR" id="PIRSR601613-1"/>
    </source>
</evidence>
<feature type="binding site" evidence="7">
    <location>
        <position position="43"/>
    </location>
    <ligand>
        <name>FAD</name>
        <dbReference type="ChEBI" id="CHEBI:57692"/>
    </ligand>
</feature>
<evidence type="ECO:0000256" key="4">
    <source>
        <dbReference type="ARBA" id="ARBA00012804"/>
    </source>
</evidence>
<feature type="binding site" evidence="7">
    <location>
        <position position="244"/>
    </location>
    <ligand>
        <name>FAD</name>
        <dbReference type="ChEBI" id="CHEBI:57692"/>
    </ligand>
</feature>
<dbReference type="GO" id="GO:0097621">
    <property type="term" value="F:monoamine oxidase activity"/>
    <property type="evidence" value="ECO:0007669"/>
    <property type="project" value="UniProtKB-EC"/>
</dbReference>
<keyword evidence="5" id="KW-0560">Oxidoreductase</keyword>
<dbReference type="GO" id="GO:0005930">
    <property type="term" value="C:axoneme"/>
    <property type="evidence" value="ECO:0007669"/>
    <property type="project" value="UniProtKB-SubCell"/>
</dbReference>
<reference evidence="11" key="1">
    <citation type="submission" date="2020-11" db="EMBL/GenBank/DDBJ databases">
        <title>Chlorella ohadii genome sequencing and assembly.</title>
        <authorList>
            <person name="Murik O."/>
            <person name="Treves H."/>
            <person name="Kedem I."/>
            <person name="Shotland Y."/>
            <person name="Kaplan A."/>
        </authorList>
    </citation>
    <scope>NUCLEOTIDE SEQUENCE</scope>
    <source>
        <strain evidence="11">1</strain>
    </source>
</reference>
<feature type="compositionally biased region" description="Acidic residues" evidence="8">
    <location>
        <begin position="842"/>
        <end position="854"/>
    </location>
</feature>
<dbReference type="Gene3D" id="3.50.50.60">
    <property type="entry name" value="FAD/NAD(P)-binding domain"/>
    <property type="match status" value="1"/>
</dbReference>
<evidence type="ECO:0000256" key="2">
    <source>
        <dbReference type="ARBA" id="ARBA00004430"/>
    </source>
</evidence>
<feature type="binding site" evidence="7">
    <location>
        <position position="434"/>
    </location>
    <ligand>
        <name>FAD</name>
        <dbReference type="ChEBI" id="CHEBI:57692"/>
    </ligand>
</feature>
<dbReference type="Gene3D" id="3.80.10.10">
    <property type="entry name" value="Ribonuclease Inhibitor"/>
    <property type="match status" value="2"/>
</dbReference>
<feature type="region of interest" description="Disordered" evidence="8">
    <location>
        <begin position="829"/>
        <end position="854"/>
    </location>
</feature>
<comment type="similarity">
    <text evidence="3">Belongs to the flavin monoamine oxidase family.</text>
</comment>
<dbReference type="InterPro" id="IPR050703">
    <property type="entry name" value="Flavin_MAO"/>
</dbReference>